<dbReference type="AlphaFoldDB" id="H0ERY3"/>
<accession>H0ERY3</accession>
<protein>
    <submittedName>
        <fullName evidence="1">Uncharacterized protein</fullName>
    </submittedName>
</protein>
<dbReference type="EMBL" id="AGUE01000138">
    <property type="protein sequence ID" value="EHK98707.1"/>
    <property type="molecule type" value="Genomic_DNA"/>
</dbReference>
<dbReference type="HOGENOM" id="CLU_3224697_0_0_1"/>
<evidence type="ECO:0000313" key="2">
    <source>
        <dbReference type="Proteomes" id="UP000005446"/>
    </source>
</evidence>
<dbReference type="InParanoid" id="H0ERY3"/>
<dbReference type="Proteomes" id="UP000005446">
    <property type="component" value="Unassembled WGS sequence"/>
</dbReference>
<organism evidence="1 2">
    <name type="scientific">Glarea lozoyensis (strain ATCC 74030 / MF5533)</name>
    <dbReference type="NCBI Taxonomy" id="1104152"/>
    <lineage>
        <taxon>Eukaryota</taxon>
        <taxon>Fungi</taxon>
        <taxon>Dikarya</taxon>
        <taxon>Ascomycota</taxon>
        <taxon>Pezizomycotina</taxon>
        <taxon>Leotiomycetes</taxon>
        <taxon>Helotiales</taxon>
        <taxon>Helotiaceae</taxon>
        <taxon>Glarea</taxon>
    </lineage>
</organism>
<name>H0ERY3_GLAL7</name>
<keyword evidence="2" id="KW-1185">Reference proteome</keyword>
<evidence type="ECO:0000313" key="1">
    <source>
        <dbReference type="EMBL" id="EHK98707.1"/>
    </source>
</evidence>
<proteinExistence type="predicted"/>
<gene>
    <name evidence="1" type="ORF">M7I_5455</name>
</gene>
<comment type="caution">
    <text evidence="1">The sequence shown here is derived from an EMBL/GenBank/DDBJ whole genome shotgun (WGS) entry which is preliminary data.</text>
</comment>
<reference evidence="1 2" key="1">
    <citation type="journal article" date="2012" name="Eukaryot. Cell">
        <title>Genome sequence of the fungus Glarea lozoyensis: the first genome sequence of a species from the Helotiaceae family.</title>
        <authorList>
            <person name="Youssar L."/>
            <person name="Gruening B.A."/>
            <person name="Erxleben A."/>
            <person name="Guenther S."/>
            <person name="Huettel W."/>
        </authorList>
    </citation>
    <scope>NUCLEOTIDE SEQUENCE [LARGE SCALE GENOMIC DNA]</scope>
    <source>
        <strain evidence="2">ATCC 74030 / MF5533</strain>
    </source>
</reference>
<sequence length="44" mass="4740">MAASPSFQHFRCMSIAADIGRGSGPPRIVNCHRVLLFVVILITG</sequence>